<keyword evidence="2 4" id="KW-0863">Zinc-finger</keyword>
<keyword evidence="6" id="KW-1185">Reference proteome</keyword>
<keyword evidence="1" id="KW-0479">Metal-binding</keyword>
<organism evidence="6 7">
    <name type="scientific">Solanum pennellii</name>
    <name type="common">Tomato</name>
    <name type="synonym">Lycopersicon pennellii</name>
    <dbReference type="NCBI Taxonomy" id="28526"/>
    <lineage>
        <taxon>Eukaryota</taxon>
        <taxon>Viridiplantae</taxon>
        <taxon>Streptophyta</taxon>
        <taxon>Embryophyta</taxon>
        <taxon>Tracheophyta</taxon>
        <taxon>Spermatophyta</taxon>
        <taxon>Magnoliopsida</taxon>
        <taxon>eudicotyledons</taxon>
        <taxon>Gunneridae</taxon>
        <taxon>Pentapetalae</taxon>
        <taxon>asterids</taxon>
        <taxon>lamiids</taxon>
        <taxon>Solanales</taxon>
        <taxon>Solanaceae</taxon>
        <taxon>Solanoideae</taxon>
        <taxon>Solaneae</taxon>
        <taxon>Solanum</taxon>
        <taxon>Solanum subgen. Lycopersicon</taxon>
    </lineage>
</organism>
<dbReference type="Pfam" id="PF03108">
    <property type="entry name" value="DBD_Tnp_Mut"/>
    <property type="match status" value="1"/>
</dbReference>
<name>A0ABM1UX67_SOLPN</name>
<protein>
    <submittedName>
        <fullName evidence="7">Uncharacterized protein LOC114074376</fullName>
    </submittedName>
</protein>
<dbReference type="InterPro" id="IPR006564">
    <property type="entry name" value="Znf_PMZ"/>
</dbReference>
<evidence type="ECO:0000256" key="2">
    <source>
        <dbReference type="ARBA" id="ARBA00022771"/>
    </source>
</evidence>
<dbReference type="PANTHER" id="PTHR31973:SF183">
    <property type="entry name" value="SWIM-TYPE DOMAIN-CONTAINING PROTEIN"/>
    <property type="match status" value="1"/>
</dbReference>
<evidence type="ECO:0000259" key="5">
    <source>
        <dbReference type="PROSITE" id="PS50966"/>
    </source>
</evidence>
<dbReference type="PANTHER" id="PTHR31973">
    <property type="entry name" value="POLYPROTEIN, PUTATIVE-RELATED"/>
    <property type="match status" value="1"/>
</dbReference>
<dbReference type="RefSeq" id="XP_027768085.1">
    <property type="nucleotide sequence ID" value="XM_027912284.1"/>
</dbReference>
<sequence>MENVPIFIKHNGVWESDYSFVNFSVNGVLITSGCNFKELVSVIANQLEKDLDTNLIDIKYIVKDGYPPMTVHSDMSVRVYIELKRMNAEFTMYPLCVTFKDKCTARSCSNVNLATVSSDGIQSENKPDTYLPDVVEMISPVRGTDCNGIQGDDKGIMNNQLDTVEIMNSVHGEDSNGVRGDEEGIINNVDIVEPISSVHGEDWNGMLDDDRGIVLIDNPRHQDVVEGQLYLDKETIVNVIRHYAIRNNFQFRVERSSSTSYCLLCPEENCSWCFKSSSLHKSKLFKIRMFNDVHTCSIEERLQSRLSSAGIIGGMIRNKYADSDSVYSPADIIRDMKKDYGVDLSYMRAWRSKQKALKMLRGNKIESYGKLPSYLHMLTHTNPGSIAELQKSEGGSFLYVFVSLDASIKGWKYCKPIVIVNASLLESAHRGTLIMAYTQDAAGRIFLLAYSVVDSENDASWKWFFERFRDAYGAREGMCIVSDMHESISKATSIVHPEVLHCICMFHLWNNIKTRYTKIHTPVKELFFASARAYTIEEFERHMVAINNIDKRVGECLLEVGYRRWSRVHSKVNGTTIMTSNIVESMNTVNHYARDQPILHLLEYMTKLVQDWHYANKINALETSTKLGKKYEDIMKENYTTSQRMTVKPSSDYVYTVIDDEKQFEVNLRERTCTCIRFQMDEMPCPHALAVITFKSMDAYQYCSVFYNKDHLLKTYDISTYPVPDESIWDIPREVLEEVVLPPTGKIRPGRPKRLRI</sequence>
<accession>A0ABM1UX67</accession>
<evidence type="ECO:0000313" key="7">
    <source>
        <dbReference type="RefSeq" id="XP_027768085.1"/>
    </source>
</evidence>
<dbReference type="InterPro" id="IPR007527">
    <property type="entry name" value="Znf_SWIM"/>
</dbReference>
<dbReference type="SMART" id="SM00575">
    <property type="entry name" value="ZnF_PMZ"/>
    <property type="match status" value="1"/>
</dbReference>
<reference evidence="6" key="1">
    <citation type="journal article" date="2014" name="Nat. Genet.">
        <title>The genome of the stress-tolerant wild tomato species Solanum pennellii.</title>
        <authorList>
            <person name="Bolger A."/>
            <person name="Scossa F."/>
            <person name="Bolger M.E."/>
            <person name="Lanz C."/>
            <person name="Maumus F."/>
            <person name="Tohge T."/>
            <person name="Quesneville H."/>
            <person name="Alseekh S."/>
            <person name="Sorensen I."/>
            <person name="Lichtenstein G."/>
            <person name="Fich E.A."/>
            <person name="Conte M."/>
            <person name="Keller H."/>
            <person name="Schneeberger K."/>
            <person name="Schwacke R."/>
            <person name="Ofner I."/>
            <person name="Vrebalov J."/>
            <person name="Xu Y."/>
            <person name="Osorio S."/>
            <person name="Aflitos S.A."/>
            <person name="Schijlen E."/>
            <person name="Jimenez-Gomez J.M."/>
            <person name="Ryngajllo M."/>
            <person name="Kimura S."/>
            <person name="Kumar R."/>
            <person name="Koenig D."/>
            <person name="Headland L.R."/>
            <person name="Maloof J.N."/>
            <person name="Sinha N."/>
            <person name="van Ham R.C."/>
            <person name="Lankhorst R.K."/>
            <person name="Mao L."/>
            <person name="Vogel A."/>
            <person name="Arsova B."/>
            <person name="Panstruga R."/>
            <person name="Fei Z."/>
            <person name="Rose J.K."/>
            <person name="Zamir D."/>
            <person name="Carrari F."/>
            <person name="Giovannoni J.J."/>
            <person name="Weigel D."/>
            <person name="Usadel B."/>
            <person name="Fernie A.R."/>
        </authorList>
    </citation>
    <scope>NUCLEOTIDE SEQUENCE [LARGE SCALE GENOMIC DNA]</scope>
    <source>
        <strain evidence="6">cv. LA0716</strain>
    </source>
</reference>
<dbReference type="InterPro" id="IPR018289">
    <property type="entry name" value="MULE_transposase_dom"/>
</dbReference>
<evidence type="ECO:0000313" key="6">
    <source>
        <dbReference type="Proteomes" id="UP000694930"/>
    </source>
</evidence>
<dbReference type="Proteomes" id="UP000694930">
    <property type="component" value="Chromosome 10"/>
</dbReference>
<reference evidence="7" key="2">
    <citation type="submission" date="2025-08" db="UniProtKB">
        <authorList>
            <consortium name="RefSeq"/>
        </authorList>
    </citation>
    <scope>IDENTIFICATION</scope>
</reference>
<feature type="domain" description="SWIM-type" evidence="5">
    <location>
        <begin position="664"/>
        <end position="696"/>
    </location>
</feature>
<evidence type="ECO:0000256" key="3">
    <source>
        <dbReference type="ARBA" id="ARBA00022833"/>
    </source>
</evidence>
<evidence type="ECO:0000256" key="4">
    <source>
        <dbReference type="PROSITE-ProRule" id="PRU00325"/>
    </source>
</evidence>
<evidence type="ECO:0000256" key="1">
    <source>
        <dbReference type="ARBA" id="ARBA00022723"/>
    </source>
</evidence>
<dbReference type="InterPro" id="IPR004332">
    <property type="entry name" value="Transposase_MuDR"/>
</dbReference>
<keyword evidence="3" id="KW-0862">Zinc</keyword>
<proteinExistence type="predicted"/>
<dbReference type="PROSITE" id="PS50966">
    <property type="entry name" value="ZF_SWIM"/>
    <property type="match status" value="1"/>
</dbReference>
<dbReference type="Pfam" id="PF10551">
    <property type="entry name" value="MULE"/>
    <property type="match status" value="1"/>
</dbReference>
<dbReference type="Pfam" id="PF04434">
    <property type="entry name" value="SWIM"/>
    <property type="match status" value="1"/>
</dbReference>
<gene>
    <name evidence="7" type="primary">LOC114074376</name>
</gene>
<dbReference type="GeneID" id="114074376"/>